<name>A0ACA9KVY7_9GLOM</name>
<protein>
    <submittedName>
        <fullName evidence="1">2919_t:CDS:1</fullName>
    </submittedName>
</protein>
<dbReference type="Proteomes" id="UP000789366">
    <property type="component" value="Unassembled WGS sequence"/>
</dbReference>
<evidence type="ECO:0000313" key="1">
    <source>
        <dbReference type="EMBL" id="CAG8496658.1"/>
    </source>
</evidence>
<gene>
    <name evidence="1" type="ORF">SPELUC_LOCUS2811</name>
</gene>
<sequence length="200" mass="22240">MLPSPKNLPTQGSLLPNSQACTLIHQSFQEIKQQKNVGVNIHSVEIVAETQYDSGGKITYTITCDSQDRKKNSVSSNKATNSVIPNGAYRSLKNILLVLILELAYGISPILHLGDVIYVKLSGDGQQVGKHHNHVMFTACILNKHDAVLSSSNQHCIFLYTGMEQYELLNQAFNFLIDELLTLNSEGIIDSTNNHWKIEF</sequence>
<keyword evidence="2" id="KW-1185">Reference proteome</keyword>
<evidence type="ECO:0000313" key="2">
    <source>
        <dbReference type="Proteomes" id="UP000789366"/>
    </source>
</evidence>
<reference evidence="1" key="1">
    <citation type="submission" date="2021-06" db="EMBL/GenBank/DDBJ databases">
        <authorList>
            <person name="Kallberg Y."/>
            <person name="Tangrot J."/>
            <person name="Rosling A."/>
        </authorList>
    </citation>
    <scope>NUCLEOTIDE SEQUENCE</scope>
    <source>
        <strain evidence="1">28 12/20/2015</strain>
    </source>
</reference>
<organism evidence="1 2">
    <name type="scientific">Cetraspora pellucida</name>
    <dbReference type="NCBI Taxonomy" id="1433469"/>
    <lineage>
        <taxon>Eukaryota</taxon>
        <taxon>Fungi</taxon>
        <taxon>Fungi incertae sedis</taxon>
        <taxon>Mucoromycota</taxon>
        <taxon>Glomeromycotina</taxon>
        <taxon>Glomeromycetes</taxon>
        <taxon>Diversisporales</taxon>
        <taxon>Gigasporaceae</taxon>
        <taxon>Cetraspora</taxon>
    </lineage>
</organism>
<dbReference type="EMBL" id="CAJVPW010001992">
    <property type="protein sequence ID" value="CAG8496658.1"/>
    <property type="molecule type" value="Genomic_DNA"/>
</dbReference>
<feature type="non-terminal residue" evidence="1">
    <location>
        <position position="200"/>
    </location>
</feature>
<accession>A0ACA9KVY7</accession>
<proteinExistence type="predicted"/>
<comment type="caution">
    <text evidence="1">The sequence shown here is derived from an EMBL/GenBank/DDBJ whole genome shotgun (WGS) entry which is preliminary data.</text>
</comment>